<keyword evidence="10" id="KW-0472">Membrane</keyword>
<dbReference type="Gene3D" id="3.90.290.10">
    <property type="entry name" value="TGF-beta binding (TB) domain"/>
    <property type="match status" value="2"/>
</dbReference>
<dbReference type="InterPro" id="IPR001881">
    <property type="entry name" value="EGF-like_Ca-bd_dom"/>
</dbReference>
<dbReference type="SMART" id="SM00179">
    <property type="entry name" value="EGF_CA"/>
    <property type="match status" value="6"/>
</dbReference>
<keyword evidence="18" id="KW-1185">Reference proteome</keyword>
<evidence type="ECO:0000256" key="13">
    <source>
        <dbReference type="ARBA" id="ARBA00023180"/>
    </source>
</evidence>
<dbReference type="InterPro" id="IPR018097">
    <property type="entry name" value="EGF_Ca-bd_CS"/>
</dbReference>
<evidence type="ECO:0000256" key="14">
    <source>
        <dbReference type="PROSITE-ProRule" id="PRU00076"/>
    </source>
</evidence>
<dbReference type="FunFam" id="2.10.25.10:FF:000056">
    <property type="entry name" value="Latent-transforming growth factor beta-binding protein 3 isoform 2"/>
    <property type="match status" value="1"/>
</dbReference>
<dbReference type="GO" id="GO:0016020">
    <property type="term" value="C:membrane"/>
    <property type="evidence" value="ECO:0007669"/>
    <property type="project" value="UniProtKB-SubCell"/>
</dbReference>
<dbReference type="InterPro" id="IPR049883">
    <property type="entry name" value="NOTCH1_EGF-like"/>
</dbReference>
<feature type="domain" description="EGF-like" evidence="15">
    <location>
        <begin position="239"/>
        <end position="279"/>
    </location>
</feature>
<evidence type="ECO:0000256" key="5">
    <source>
        <dbReference type="ARBA" id="ARBA00022583"/>
    </source>
</evidence>
<evidence type="ECO:0000313" key="17">
    <source>
        <dbReference type="EMBL" id="KAE8288246.1"/>
    </source>
</evidence>
<keyword evidence="3" id="KW-0964">Secreted</keyword>
<sequence>MGSYHCECPKGYTLVGGRRCQDIDECAVDRSLCQPFGSCENRPGSYLCVCNHGFVLSEDKHSCEAVRVVTLEKKECYLNLDDTVFCDSVVATNITKQECCCTTVGVGWGDHCEIYPCPVSGTVDYNSLCPSGQGLYYDEGMMYGLPAYHDIDECSLFGEEICKKGRCENTMPGYECYCQRGFYYDGNLLECIDVNECHNEALCTNGQCVNTEGSFFCNCNRPWTQDADKTNCVMATIADVNECEDPANCKNGHCVDTPGSYYCICSPPWTLATDRNSCVTPEEQADRTAAHKDVCFLQVDEGLICSEPRNGIVVTYSECCCHYGRGWGPECNTCPPRNSEMFSRLCEMHLETESDGEQDFLPVFANYNPGDSSEEDSDECSCANGRCVRSYLGTMCECNTGFRLDHSRTRCIDIDECAEPSPRGSPCKNARCVNTAGSYKCFCKQGFVAARRPNTCLRRRTR</sequence>
<comment type="subcellular location">
    <subcellularLocation>
        <location evidence="1">Membrane</location>
        <topology evidence="1">Single-pass type I membrane protein</topology>
    </subcellularLocation>
    <subcellularLocation>
        <location evidence="2">Secreted</location>
    </subcellularLocation>
</comment>
<dbReference type="PROSITE" id="PS01186">
    <property type="entry name" value="EGF_2"/>
    <property type="match status" value="6"/>
</dbReference>
<dbReference type="InterPro" id="IPR036773">
    <property type="entry name" value="TB_dom_sf"/>
</dbReference>
<evidence type="ECO:0000313" key="18">
    <source>
        <dbReference type="Proteomes" id="UP000424527"/>
    </source>
</evidence>
<dbReference type="GO" id="GO:0005509">
    <property type="term" value="F:calcium ion binding"/>
    <property type="evidence" value="ECO:0007669"/>
    <property type="project" value="InterPro"/>
</dbReference>
<dbReference type="InterPro" id="IPR000152">
    <property type="entry name" value="EGF-type_Asp/Asn_hydroxyl_site"/>
</dbReference>
<evidence type="ECO:0000256" key="8">
    <source>
        <dbReference type="ARBA" id="ARBA00022737"/>
    </source>
</evidence>
<keyword evidence="9" id="KW-1133">Transmembrane helix</keyword>
<evidence type="ECO:0000256" key="3">
    <source>
        <dbReference type="ARBA" id="ARBA00022525"/>
    </source>
</evidence>
<reference evidence="17 18" key="1">
    <citation type="submission" date="2019-07" db="EMBL/GenBank/DDBJ databases">
        <title>Chromosome genome assembly for large yellow croaker.</title>
        <authorList>
            <person name="Xiao S."/>
        </authorList>
    </citation>
    <scope>NUCLEOTIDE SEQUENCE [LARGE SCALE GENOMIC DNA]</scope>
    <source>
        <strain evidence="17">JMULYC20181020</strain>
        <tissue evidence="17">Muscle</tissue>
    </source>
</reference>
<dbReference type="Proteomes" id="UP000424527">
    <property type="component" value="Unassembled WGS sequence"/>
</dbReference>
<evidence type="ECO:0000259" key="15">
    <source>
        <dbReference type="PROSITE" id="PS50026"/>
    </source>
</evidence>
<feature type="domain" description="EGF-like" evidence="15">
    <location>
        <begin position="193"/>
        <end position="233"/>
    </location>
</feature>
<proteinExistence type="predicted"/>
<dbReference type="FunFam" id="2.10.25.10:FF:000077">
    <property type="entry name" value="Latent-transforming growth factor beta-binding protein 3 isoform 1"/>
    <property type="match status" value="1"/>
</dbReference>
<dbReference type="InterPro" id="IPR026823">
    <property type="entry name" value="cEGF"/>
</dbReference>
<evidence type="ECO:0000256" key="10">
    <source>
        <dbReference type="ARBA" id="ARBA00023136"/>
    </source>
</evidence>
<keyword evidence="5" id="KW-0254">Endocytosis</keyword>
<dbReference type="SUPFAM" id="SSF57196">
    <property type="entry name" value="EGF/Laminin"/>
    <property type="match status" value="6"/>
</dbReference>
<keyword evidence="6" id="KW-0812">Transmembrane</keyword>
<dbReference type="FunFam" id="2.10.25.10:FF:000009">
    <property type="entry name" value="Low-density lipoprotein receptor isoform 1"/>
    <property type="match status" value="1"/>
</dbReference>
<evidence type="ECO:0000256" key="12">
    <source>
        <dbReference type="ARBA" id="ARBA00023170"/>
    </source>
</evidence>
<evidence type="ECO:0000259" key="16">
    <source>
        <dbReference type="PROSITE" id="PS51364"/>
    </source>
</evidence>
<gene>
    <name evidence="17" type="ORF">D5F01_LYC14308</name>
</gene>
<dbReference type="CDD" id="cd00054">
    <property type="entry name" value="EGF_CA"/>
    <property type="match status" value="3"/>
</dbReference>
<dbReference type="Gene3D" id="2.10.25.10">
    <property type="entry name" value="Laminin"/>
    <property type="match status" value="7"/>
</dbReference>
<dbReference type="GO" id="GO:0005576">
    <property type="term" value="C:extracellular region"/>
    <property type="evidence" value="ECO:0007669"/>
    <property type="project" value="UniProtKB-SubCell"/>
</dbReference>
<dbReference type="FunFam" id="2.10.25.10:FF:000115">
    <property type="entry name" value="latent-transforming growth factor beta-binding protein 4 isoform X2"/>
    <property type="match status" value="2"/>
</dbReference>
<dbReference type="FunFam" id="2.10.25.10:FF:000160">
    <property type="entry name" value="latent-transforming growth factor beta-binding protein 4 isoform X2"/>
    <property type="match status" value="1"/>
</dbReference>
<dbReference type="PROSITE" id="PS01187">
    <property type="entry name" value="EGF_CA"/>
    <property type="match status" value="3"/>
</dbReference>
<keyword evidence="7" id="KW-0732">Signal</keyword>
<dbReference type="InterPro" id="IPR052080">
    <property type="entry name" value="vWF_C/EGF_Fibrillin"/>
</dbReference>
<dbReference type="PANTHER" id="PTHR47333">
    <property type="entry name" value="VON WILLEBRAND FACTOR C AND EGF DOMAIN-CONTAINING PROTEIN"/>
    <property type="match status" value="1"/>
</dbReference>
<organism evidence="17 18">
    <name type="scientific">Larimichthys crocea</name>
    <name type="common">Large yellow croaker</name>
    <name type="synonym">Pseudosciaena crocea</name>
    <dbReference type="NCBI Taxonomy" id="215358"/>
    <lineage>
        <taxon>Eukaryota</taxon>
        <taxon>Metazoa</taxon>
        <taxon>Chordata</taxon>
        <taxon>Craniata</taxon>
        <taxon>Vertebrata</taxon>
        <taxon>Euteleostomi</taxon>
        <taxon>Actinopterygii</taxon>
        <taxon>Neopterygii</taxon>
        <taxon>Teleostei</taxon>
        <taxon>Neoteleostei</taxon>
        <taxon>Acanthomorphata</taxon>
        <taxon>Eupercaria</taxon>
        <taxon>Sciaenidae</taxon>
        <taxon>Larimichthys</taxon>
    </lineage>
</organism>
<feature type="domain" description="EGF-like" evidence="15">
    <location>
        <begin position="22"/>
        <end position="64"/>
    </location>
</feature>
<dbReference type="SUPFAM" id="SSF57581">
    <property type="entry name" value="TB module/8-cys domain"/>
    <property type="match status" value="2"/>
</dbReference>
<evidence type="ECO:0000256" key="2">
    <source>
        <dbReference type="ARBA" id="ARBA00004613"/>
    </source>
</evidence>
<dbReference type="Pfam" id="PF12661">
    <property type="entry name" value="hEGF"/>
    <property type="match status" value="1"/>
</dbReference>
<keyword evidence="11" id="KW-1015">Disulfide bond</keyword>
<comment type="caution">
    <text evidence="17">The sequence shown here is derived from an EMBL/GenBank/DDBJ whole genome shotgun (WGS) entry which is preliminary data.</text>
</comment>
<keyword evidence="13" id="KW-0325">Glycoprotein</keyword>
<dbReference type="Pfam" id="PF12662">
    <property type="entry name" value="cEGF"/>
    <property type="match status" value="1"/>
</dbReference>
<name>A0A6G0IAM0_LARCR</name>
<feature type="domain" description="TB" evidence="16">
    <location>
        <begin position="74"/>
        <end position="129"/>
    </location>
</feature>
<feature type="domain" description="EGF-like" evidence="15">
    <location>
        <begin position="1"/>
        <end position="21"/>
    </location>
</feature>
<evidence type="ECO:0000256" key="6">
    <source>
        <dbReference type="ARBA" id="ARBA00022692"/>
    </source>
</evidence>
<dbReference type="InterPro" id="IPR000742">
    <property type="entry name" value="EGF"/>
</dbReference>
<accession>A0A6G0IAM0</accession>
<feature type="domain" description="TB" evidence="16">
    <location>
        <begin position="293"/>
        <end position="346"/>
    </location>
</feature>
<dbReference type="EMBL" id="REGW02000013">
    <property type="protein sequence ID" value="KAE8288246.1"/>
    <property type="molecule type" value="Genomic_DNA"/>
</dbReference>
<keyword evidence="4 14" id="KW-0245">EGF-like domain</keyword>
<dbReference type="PANTHER" id="PTHR47333:SF5">
    <property type="entry name" value="FIBRILLIN-3"/>
    <property type="match status" value="1"/>
</dbReference>
<dbReference type="SMART" id="SM00181">
    <property type="entry name" value="EGF"/>
    <property type="match status" value="6"/>
</dbReference>
<evidence type="ECO:0000256" key="1">
    <source>
        <dbReference type="ARBA" id="ARBA00004479"/>
    </source>
</evidence>
<dbReference type="InterPro" id="IPR017878">
    <property type="entry name" value="TB_dom"/>
</dbReference>
<evidence type="ECO:0000256" key="11">
    <source>
        <dbReference type="ARBA" id="ARBA00023157"/>
    </source>
</evidence>
<dbReference type="AlphaFoldDB" id="A0A6G0IAM0"/>
<comment type="caution">
    <text evidence="14">Lacks conserved residue(s) required for the propagation of feature annotation.</text>
</comment>
<dbReference type="PROSITE" id="PS50026">
    <property type="entry name" value="EGF_3"/>
    <property type="match status" value="5"/>
</dbReference>
<dbReference type="Pfam" id="PF07645">
    <property type="entry name" value="EGF_CA"/>
    <property type="match status" value="4"/>
</dbReference>
<dbReference type="GO" id="GO:0006897">
    <property type="term" value="P:endocytosis"/>
    <property type="evidence" value="ECO:0007669"/>
    <property type="project" value="UniProtKB-KW"/>
</dbReference>
<protein>
    <submittedName>
        <fullName evidence="17">Latent-transforming growth factor beta-binding protein 3</fullName>
    </submittedName>
</protein>
<dbReference type="Pfam" id="PF00683">
    <property type="entry name" value="TB"/>
    <property type="match status" value="2"/>
</dbReference>
<dbReference type="PROSITE" id="PS00010">
    <property type="entry name" value="ASX_HYDROXYL"/>
    <property type="match status" value="4"/>
</dbReference>
<dbReference type="InterPro" id="IPR013032">
    <property type="entry name" value="EGF-like_CS"/>
</dbReference>
<evidence type="ECO:0000256" key="4">
    <source>
        <dbReference type="ARBA" id="ARBA00022536"/>
    </source>
</evidence>
<evidence type="ECO:0000256" key="7">
    <source>
        <dbReference type="ARBA" id="ARBA00022729"/>
    </source>
</evidence>
<feature type="domain" description="EGF-like" evidence="15">
    <location>
        <begin position="413"/>
        <end position="457"/>
    </location>
</feature>
<keyword evidence="8" id="KW-0677">Repeat</keyword>
<evidence type="ECO:0000256" key="9">
    <source>
        <dbReference type="ARBA" id="ARBA00022989"/>
    </source>
</evidence>
<keyword evidence="12" id="KW-0675">Receptor</keyword>
<dbReference type="PROSITE" id="PS51364">
    <property type="entry name" value="TB"/>
    <property type="match status" value="2"/>
</dbReference>